<dbReference type="EMBL" id="JASBWV010000026">
    <property type="protein sequence ID" value="KAJ9118979.1"/>
    <property type="molecule type" value="Genomic_DNA"/>
</dbReference>
<reference evidence="1" key="1">
    <citation type="submission" date="2023-04" db="EMBL/GenBank/DDBJ databases">
        <title>Draft Genome sequencing of Naganishia species isolated from polar environments using Oxford Nanopore Technology.</title>
        <authorList>
            <person name="Leo P."/>
            <person name="Venkateswaran K."/>
        </authorList>
    </citation>
    <scope>NUCLEOTIDE SEQUENCE</scope>
    <source>
        <strain evidence="1">DBVPG 5303</strain>
    </source>
</reference>
<comment type="caution">
    <text evidence="1">The sequence shown here is derived from an EMBL/GenBank/DDBJ whole genome shotgun (WGS) entry which is preliminary data.</text>
</comment>
<sequence length="406" mass="44113">MFGENSYVVPPRPTYAGPCTCVWPAEYARQQVRAQVDQESSAKADAISNPLGAISAAMPERFLPGGFQGVHQRMEAAADEAGRKAQQEGGDSGPLDEFGRSIQRSGTPNFRYPPFSSSGHPAMLSTDSTIAPGKDVTYTQAGPSYGEVSPEIEHGGDIFAATKPKGTQHLQHARYNPEREDPRVAEDRAMRKAQAKGKLAVKFKGDPLGRKGKKYFAKSSETKMRELTAYREDVVVMLRSLIPEYSSEQSHRPVSFALRAVSERGESSHLFASKKPLLIGADCSQTSTRAYLTLVDDAVASSHTQTPMEAVSHHELERIARAELAAIEWRLAMKVARFHRKTDILNLFPVKVGQYAELQVNQTPPSHPEGVLKKAGKKVLHTMGFGSGVTGAAHSAKEAAAAMPSE</sequence>
<accession>A0ACC2X6J5</accession>
<organism evidence="1 2">
    <name type="scientific">Naganishia onofrii</name>
    <dbReference type="NCBI Taxonomy" id="1851511"/>
    <lineage>
        <taxon>Eukaryota</taxon>
        <taxon>Fungi</taxon>
        <taxon>Dikarya</taxon>
        <taxon>Basidiomycota</taxon>
        <taxon>Agaricomycotina</taxon>
        <taxon>Tremellomycetes</taxon>
        <taxon>Filobasidiales</taxon>
        <taxon>Filobasidiaceae</taxon>
        <taxon>Naganishia</taxon>
    </lineage>
</organism>
<protein>
    <submittedName>
        <fullName evidence="1">Uncharacterized protein</fullName>
    </submittedName>
</protein>
<dbReference type="Proteomes" id="UP001234202">
    <property type="component" value="Unassembled WGS sequence"/>
</dbReference>
<evidence type="ECO:0000313" key="1">
    <source>
        <dbReference type="EMBL" id="KAJ9118979.1"/>
    </source>
</evidence>
<name>A0ACC2X6J5_9TREE</name>
<gene>
    <name evidence="1" type="ORF">QFC24_005945</name>
</gene>
<proteinExistence type="predicted"/>
<keyword evidence="2" id="KW-1185">Reference proteome</keyword>
<evidence type="ECO:0000313" key="2">
    <source>
        <dbReference type="Proteomes" id="UP001234202"/>
    </source>
</evidence>